<protein>
    <submittedName>
        <fullName evidence="1">Uncharacterized protein</fullName>
    </submittedName>
</protein>
<evidence type="ECO:0000313" key="1">
    <source>
        <dbReference type="EMBL" id="KAJ3506486.1"/>
    </source>
</evidence>
<organism evidence="1 2">
    <name type="scientific">Agrocybe chaxingu</name>
    <dbReference type="NCBI Taxonomy" id="84603"/>
    <lineage>
        <taxon>Eukaryota</taxon>
        <taxon>Fungi</taxon>
        <taxon>Dikarya</taxon>
        <taxon>Basidiomycota</taxon>
        <taxon>Agaricomycotina</taxon>
        <taxon>Agaricomycetes</taxon>
        <taxon>Agaricomycetidae</taxon>
        <taxon>Agaricales</taxon>
        <taxon>Agaricineae</taxon>
        <taxon>Strophariaceae</taxon>
        <taxon>Agrocybe</taxon>
    </lineage>
</organism>
<dbReference type="Proteomes" id="UP001148786">
    <property type="component" value="Unassembled WGS sequence"/>
</dbReference>
<dbReference type="EMBL" id="JANKHO010000761">
    <property type="protein sequence ID" value="KAJ3506486.1"/>
    <property type="molecule type" value="Genomic_DNA"/>
</dbReference>
<gene>
    <name evidence="1" type="ORF">NLJ89_g6841</name>
</gene>
<reference evidence="1" key="1">
    <citation type="submission" date="2022-07" db="EMBL/GenBank/DDBJ databases">
        <title>Genome Sequence of Agrocybe chaxingu.</title>
        <authorList>
            <person name="Buettner E."/>
        </authorList>
    </citation>
    <scope>NUCLEOTIDE SEQUENCE</scope>
    <source>
        <strain evidence="1">MP-N11</strain>
    </source>
</reference>
<keyword evidence="2" id="KW-1185">Reference proteome</keyword>
<dbReference type="AlphaFoldDB" id="A0A9W8JVN8"/>
<proteinExistence type="predicted"/>
<sequence>MPAFRWEVRWKPPDKLPDIPTSTRDSDTIDPIELHVRCVWREIQARTNALAGAAAGCDGAVSYLNSAAGISQEIWTEIQEIQSSSPDLLLESWVLLKKHRLLLSDMHRNVEANLITDEVAEDLGQRMFAILQEFRATKISGSFVGPSGNFFQGAHGLNFYGGHFVANTVNQAWEPDPVLYKRFMLHLVLIQTLLF</sequence>
<name>A0A9W8JVN8_9AGAR</name>
<accession>A0A9W8JVN8</accession>
<evidence type="ECO:0000313" key="2">
    <source>
        <dbReference type="Proteomes" id="UP001148786"/>
    </source>
</evidence>
<comment type="caution">
    <text evidence="1">The sequence shown here is derived from an EMBL/GenBank/DDBJ whole genome shotgun (WGS) entry which is preliminary data.</text>
</comment>